<dbReference type="eggNOG" id="ENOG502T1M3">
    <property type="taxonomic scope" value="Eukaryota"/>
</dbReference>
<sequence length="494" mass="55223">MGPLSKTMETRRLHNADMKHMHKGLDAHLINDIWSWLKHEFEGAVGRFLYPIIMSGRLNATEETQVRQLEPVSRLWRRDWNLQETAPMGHEPIQCGEKWAYQHDQCPACMLSRIGSDGGVLFALFAGMVGRFNTRSLTHAEAGGSADAWEKTRSKRIRFVKYWLRANRDGDAAVFTAGMLGMKMKRMRREWGEEQSRVRRQLPPVQPSLGGNSSQSRDGLHLHDVKVGPVPRPADFKRYSPASALGFDIPPSPLPSSPRPARVNTEVRFPVRYSPPTLETSAPAIRQSSTEHLRPAPLRPRRPKPPPAHQDPLVPSIRVPSQDAPIWDLSDRSDPPELQYPASVGTLTDKNHRNDSVLSSLPPSNRQPSSSIPARPSSPVSTRTIASYNGRASSRPLDSSHFADPFDSAIYATFFSDAVDAHDASTLPKPKHGSMYEAFGDGNWDAGRFERVDEDRGEDEDEVEVEDGLDRAARLLRPKVGRGETGETGWEVLY</sequence>
<feature type="compositionally biased region" description="Low complexity" evidence="1">
    <location>
        <begin position="368"/>
        <end position="381"/>
    </location>
</feature>
<proteinExistence type="predicted"/>
<evidence type="ECO:0000313" key="2">
    <source>
        <dbReference type="EMBL" id="CBX99657.1"/>
    </source>
</evidence>
<dbReference type="STRING" id="985895.E5A7R2"/>
<dbReference type="Proteomes" id="UP000002668">
    <property type="component" value="Genome"/>
</dbReference>
<dbReference type="VEuPathDB" id="FungiDB:LEMA_P088960.1"/>
<dbReference type="OrthoDB" id="3786931at2759"/>
<dbReference type="AlphaFoldDB" id="E5A7R2"/>
<dbReference type="EMBL" id="FP929136">
    <property type="protein sequence ID" value="CBX99657.1"/>
    <property type="molecule type" value="Genomic_DNA"/>
</dbReference>
<keyword evidence="3" id="KW-1185">Reference proteome</keyword>
<feature type="region of interest" description="Disordered" evidence="1">
    <location>
        <begin position="249"/>
        <end position="268"/>
    </location>
</feature>
<feature type="region of interest" description="Disordered" evidence="1">
    <location>
        <begin position="273"/>
        <end position="383"/>
    </location>
</feature>
<feature type="region of interest" description="Disordered" evidence="1">
    <location>
        <begin position="191"/>
        <end position="237"/>
    </location>
</feature>
<dbReference type="HOGENOM" id="CLU_544649_0_0_1"/>
<organism evidence="2 3">
    <name type="scientific">Leptosphaeria maculans (strain JN3 / isolate v23.1.3 / race Av1-4-5-6-7-8)</name>
    <name type="common">Blackleg fungus</name>
    <name type="synonym">Phoma lingam</name>
    <dbReference type="NCBI Taxonomy" id="985895"/>
    <lineage>
        <taxon>Eukaryota</taxon>
        <taxon>Fungi</taxon>
        <taxon>Dikarya</taxon>
        <taxon>Ascomycota</taxon>
        <taxon>Pezizomycotina</taxon>
        <taxon>Dothideomycetes</taxon>
        <taxon>Pleosporomycetidae</taxon>
        <taxon>Pleosporales</taxon>
        <taxon>Pleosporineae</taxon>
        <taxon>Leptosphaeriaceae</taxon>
        <taxon>Plenodomus</taxon>
        <taxon>Plenodomus lingam/Leptosphaeria maculans species complex</taxon>
    </lineage>
</organism>
<evidence type="ECO:0000256" key="1">
    <source>
        <dbReference type="SAM" id="MobiDB-lite"/>
    </source>
</evidence>
<accession>E5A7R2</accession>
<dbReference type="OMA" id="ACIMARI"/>
<name>E5A7R2_LEPMJ</name>
<evidence type="ECO:0000313" key="3">
    <source>
        <dbReference type="Proteomes" id="UP000002668"/>
    </source>
</evidence>
<dbReference type="InParanoid" id="E5A7R2"/>
<protein>
    <submittedName>
        <fullName evidence="2">Uncharacterized protein</fullName>
    </submittedName>
</protein>
<feature type="compositionally biased region" description="Polar residues" evidence="1">
    <location>
        <begin position="356"/>
        <end position="367"/>
    </location>
</feature>
<gene>
    <name evidence="2" type="ORF">LEMA_P088960.1</name>
</gene>
<reference evidence="3" key="1">
    <citation type="journal article" date="2011" name="Nat. Commun.">
        <title>Effector diversification within compartments of the Leptosphaeria maculans genome affected by Repeat-Induced Point mutations.</title>
        <authorList>
            <person name="Rouxel T."/>
            <person name="Grandaubert J."/>
            <person name="Hane J.K."/>
            <person name="Hoede C."/>
            <person name="van de Wouw A.P."/>
            <person name="Couloux A."/>
            <person name="Dominguez V."/>
            <person name="Anthouard V."/>
            <person name="Bally P."/>
            <person name="Bourras S."/>
            <person name="Cozijnsen A.J."/>
            <person name="Ciuffetti L.M."/>
            <person name="Degrave A."/>
            <person name="Dilmaghani A."/>
            <person name="Duret L."/>
            <person name="Fudal I."/>
            <person name="Goodwin S.B."/>
            <person name="Gout L."/>
            <person name="Glaser N."/>
            <person name="Linglin J."/>
            <person name="Kema G.H.J."/>
            <person name="Lapalu N."/>
            <person name="Lawrence C.B."/>
            <person name="May K."/>
            <person name="Meyer M."/>
            <person name="Ollivier B."/>
            <person name="Poulain J."/>
            <person name="Schoch C.L."/>
            <person name="Simon A."/>
            <person name="Spatafora J.W."/>
            <person name="Stachowiak A."/>
            <person name="Turgeon B.G."/>
            <person name="Tyler B.M."/>
            <person name="Vincent D."/>
            <person name="Weissenbach J."/>
            <person name="Amselem J."/>
            <person name="Quesneville H."/>
            <person name="Oliver R.P."/>
            <person name="Wincker P."/>
            <person name="Balesdent M.-H."/>
            <person name="Howlett B.J."/>
        </authorList>
    </citation>
    <scope>NUCLEOTIDE SEQUENCE [LARGE SCALE GENOMIC DNA]</scope>
    <source>
        <strain evidence="3">JN3 / isolate v23.1.3 / race Av1-4-5-6-7-8</strain>
    </source>
</reference>